<accession>A0A8H8YY05</accession>
<dbReference type="Proteomes" id="UP000601736">
    <property type="component" value="Unassembled WGS sequence"/>
</dbReference>
<evidence type="ECO:0000313" key="1">
    <source>
        <dbReference type="EMBL" id="CAE6497182.1"/>
    </source>
</evidence>
<reference evidence="1" key="1">
    <citation type="submission" date="2021-02" db="EMBL/GenBank/DDBJ databases">
        <authorList>
            <person name="Han P."/>
        </authorList>
    </citation>
    <scope>NUCLEOTIDE SEQUENCE</scope>
    <source>
        <strain evidence="1">Nitrosomonas nitrosa 18-3D</strain>
    </source>
</reference>
<dbReference type="AlphaFoldDB" id="A0A8H8YY05"/>
<name>A0A8H8YY05_9PROT</name>
<protein>
    <submittedName>
        <fullName evidence="1">Uncharacterized protein</fullName>
    </submittedName>
</protein>
<gene>
    <name evidence="1" type="ORF">NMYAN_150063</name>
</gene>
<proteinExistence type="predicted"/>
<organism evidence="1 2">
    <name type="scientific">Nitrosomonas nitrosa</name>
    <dbReference type="NCBI Taxonomy" id="52442"/>
    <lineage>
        <taxon>Bacteria</taxon>
        <taxon>Pseudomonadati</taxon>
        <taxon>Pseudomonadota</taxon>
        <taxon>Betaproteobacteria</taxon>
        <taxon>Nitrosomonadales</taxon>
        <taxon>Nitrosomonadaceae</taxon>
        <taxon>Nitrosomonas</taxon>
    </lineage>
</organism>
<comment type="caution">
    <text evidence="1">The sequence shown here is derived from an EMBL/GenBank/DDBJ whole genome shotgun (WGS) entry which is preliminary data.</text>
</comment>
<sequence length="50" mass="5814">MSARMKTYMPSLGWFVLLTCITGILVPVHSVLEFIPIVDRNHWQSNILWV</sequence>
<dbReference type="EMBL" id="CAJNAP010000007">
    <property type="protein sequence ID" value="CAE6497182.1"/>
    <property type="molecule type" value="Genomic_DNA"/>
</dbReference>
<evidence type="ECO:0000313" key="2">
    <source>
        <dbReference type="Proteomes" id="UP000601736"/>
    </source>
</evidence>